<dbReference type="Gene3D" id="3.30.1370.10">
    <property type="entry name" value="K Homology domain, type 1"/>
    <property type="match status" value="1"/>
</dbReference>
<evidence type="ECO:0000256" key="1">
    <source>
        <dbReference type="SAM" id="MobiDB-lite"/>
    </source>
</evidence>
<feature type="domain" description="K Homology" evidence="2">
    <location>
        <begin position="281"/>
        <end position="345"/>
    </location>
</feature>
<dbReference type="WBParaSite" id="jg6870">
    <property type="protein sequence ID" value="jg6870"/>
    <property type="gene ID" value="jg6870"/>
</dbReference>
<evidence type="ECO:0000259" key="2">
    <source>
        <dbReference type="SMART" id="SM00322"/>
    </source>
</evidence>
<accession>A0A915EJ52</accession>
<dbReference type="InterPro" id="IPR036612">
    <property type="entry name" value="KH_dom_type_1_sf"/>
</dbReference>
<feature type="compositionally biased region" description="Basic and acidic residues" evidence="1">
    <location>
        <begin position="439"/>
        <end position="448"/>
    </location>
</feature>
<evidence type="ECO:0000313" key="3">
    <source>
        <dbReference type="Proteomes" id="UP000887574"/>
    </source>
</evidence>
<dbReference type="GO" id="GO:0005634">
    <property type="term" value="C:nucleus"/>
    <property type="evidence" value="ECO:0007669"/>
    <property type="project" value="TreeGrafter"/>
</dbReference>
<dbReference type="AlphaFoldDB" id="A0A915EJ52"/>
<proteinExistence type="predicted"/>
<dbReference type="Pfam" id="PF00013">
    <property type="entry name" value="KH_1"/>
    <property type="match status" value="1"/>
</dbReference>
<keyword evidence="3" id="KW-1185">Reference proteome</keyword>
<protein>
    <submittedName>
        <fullName evidence="4">K Homology domain-containing protein</fullName>
    </submittedName>
</protein>
<organism evidence="3 4">
    <name type="scientific">Ditylenchus dipsaci</name>
    <dbReference type="NCBI Taxonomy" id="166011"/>
    <lineage>
        <taxon>Eukaryota</taxon>
        <taxon>Metazoa</taxon>
        <taxon>Ecdysozoa</taxon>
        <taxon>Nematoda</taxon>
        <taxon>Chromadorea</taxon>
        <taxon>Rhabditida</taxon>
        <taxon>Tylenchina</taxon>
        <taxon>Tylenchomorpha</taxon>
        <taxon>Sphaerularioidea</taxon>
        <taxon>Anguinidae</taxon>
        <taxon>Anguininae</taxon>
        <taxon>Ditylenchus</taxon>
    </lineage>
</organism>
<name>A0A915EJ52_9BILA</name>
<dbReference type="PANTHER" id="PTHR11208">
    <property type="entry name" value="RNA-BINDING PROTEIN RELATED"/>
    <property type="match status" value="1"/>
</dbReference>
<dbReference type="InterPro" id="IPR004087">
    <property type="entry name" value="KH_dom"/>
</dbReference>
<dbReference type="Proteomes" id="UP000887574">
    <property type="component" value="Unplaced"/>
</dbReference>
<feature type="region of interest" description="Disordered" evidence="1">
    <location>
        <begin position="478"/>
        <end position="506"/>
    </location>
</feature>
<dbReference type="PANTHER" id="PTHR11208:SF42">
    <property type="entry name" value="QUAKING RELATED 54B, ISOFORM E"/>
    <property type="match status" value="1"/>
</dbReference>
<evidence type="ECO:0000313" key="4">
    <source>
        <dbReference type="WBParaSite" id="jg6870"/>
    </source>
</evidence>
<dbReference type="SUPFAM" id="SSF54791">
    <property type="entry name" value="Eukaryotic type KH-domain (KH-domain type I)"/>
    <property type="match status" value="1"/>
</dbReference>
<dbReference type="InterPro" id="IPR004088">
    <property type="entry name" value="KH_dom_type_1"/>
</dbReference>
<dbReference type="GO" id="GO:0000381">
    <property type="term" value="P:regulation of alternative mRNA splicing, via spliceosome"/>
    <property type="evidence" value="ECO:0007669"/>
    <property type="project" value="TreeGrafter"/>
</dbReference>
<feature type="region of interest" description="Disordered" evidence="1">
    <location>
        <begin position="426"/>
        <end position="460"/>
    </location>
</feature>
<dbReference type="SMART" id="SM00322">
    <property type="entry name" value="KH"/>
    <property type="match status" value="1"/>
</dbReference>
<reference evidence="4" key="1">
    <citation type="submission" date="2022-11" db="UniProtKB">
        <authorList>
            <consortium name="WormBaseParasite"/>
        </authorList>
    </citation>
    <scope>IDENTIFICATION</scope>
</reference>
<dbReference type="InterPro" id="IPR045071">
    <property type="entry name" value="BBP-like"/>
</dbReference>
<sequence length="506" mass="55961">MSENYSNLAQSMRRAELEAAAEMFSRDGRRAAYPDNRGTTSHRSMEMLDNDIRISQRTPEDSWIRSSNYLADQMAEAKYAALVDRNQFGTGEGSYSRVAGGSSYLPSSVRDYPTPSSSVFGNHVRSSMYDDFGSSNMKRESRSPTLVYERNEPVFSSNSMVTKPKRPALVGSPPPGAATFAPAPSANSKYVGKNGNSSSVGGGPASSFGLGVGKYGNEIPSPLDAEIQHTILEMQQELAYIDTLPQTNNLRHSKRLLKERCAKLESTVDPDWVEVDISKPIKVTKRVLIPIFRHSTFNYVGRILGPKGVTLKNICKKFKCFISVMGAGSTKDRTKELELLNSNDPRFAHYASPLHIRIDTVAPAHVAHMRMAACLNVFHKLLIPGKDVYIEGICEPVHPIQNSTDVSTNNKAEDAVDKEVDEFEEEFTFGADKPDEDYGGEKTKRHDNNPSASSSNEADLLHLEVVEVEGLCPEDVKTTIEASPTSPKKHRNQQQCVIEESLKKYD</sequence>
<dbReference type="GO" id="GO:0003729">
    <property type="term" value="F:mRNA binding"/>
    <property type="evidence" value="ECO:0007669"/>
    <property type="project" value="TreeGrafter"/>
</dbReference>